<proteinExistence type="predicted"/>
<accession>A0A9Q4DJK6</accession>
<feature type="non-terminal residue" evidence="1">
    <location>
        <position position="1"/>
    </location>
</feature>
<reference evidence="1" key="2">
    <citation type="submission" date="2022-12" db="EMBL/GenBank/DDBJ databases">
        <authorList>
            <person name="Kardos G."/>
            <person name="Sarkozi R."/>
            <person name="Laczko L."/>
            <person name="Marton S."/>
            <person name="Makrai L."/>
            <person name="Banyai K."/>
            <person name="Fodor L."/>
        </authorList>
    </citation>
    <scope>NUCLEOTIDE SEQUENCE</scope>
    <source>
        <strain evidence="1">84/14</strain>
    </source>
</reference>
<evidence type="ECO:0008006" key="3">
    <source>
        <dbReference type="Google" id="ProtNLM"/>
    </source>
</evidence>
<dbReference type="AlphaFoldDB" id="A0A9Q4DJK6"/>
<organism evidence="1 2">
    <name type="scientific">Actinobacillus pleuropneumoniae</name>
    <name type="common">Haemophilus pleuropneumoniae</name>
    <dbReference type="NCBI Taxonomy" id="715"/>
    <lineage>
        <taxon>Bacteria</taxon>
        <taxon>Pseudomonadati</taxon>
        <taxon>Pseudomonadota</taxon>
        <taxon>Gammaproteobacteria</taxon>
        <taxon>Pasteurellales</taxon>
        <taxon>Pasteurellaceae</taxon>
        <taxon>Actinobacillus</taxon>
    </lineage>
</organism>
<sequence length="86" mass="10162">FPKNYDLYLPRFDGESKNVNTEQHVQNVENFLDLFEVDEEDVSIRLFALSLQAKVKSWFKTLPDASISDFQQFVKAFLDRWMIGQN</sequence>
<dbReference type="EMBL" id="JAPQFC010000190">
    <property type="protein sequence ID" value="MCY6524783.1"/>
    <property type="molecule type" value="Genomic_DNA"/>
</dbReference>
<reference evidence="1" key="1">
    <citation type="journal article" date="2021" name="Vet Sci">
        <title>O-Serogroups and Pathovirotypes of Escherichia coli Isolated from Post-Weaning Piglets Showing Diarrhoea and/or Oedema in South Korea.</title>
        <authorList>
            <person name="Byun J.W."/>
            <person name="Moon B.Y."/>
            <person name="Do K.H."/>
            <person name="Lee K."/>
            <person name="Lee H.Y."/>
            <person name="Kim W.I."/>
            <person name="So B."/>
            <person name="Lee W.K."/>
        </authorList>
    </citation>
    <scope>NUCLEOTIDE SEQUENCE</scope>
    <source>
        <strain evidence="1">84/14</strain>
    </source>
</reference>
<dbReference type="Proteomes" id="UP001077788">
    <property type="component" value="Unassembled WGS sequence"/>
</dbReference>
<dbReference type="RefSeq" id="WP_267991862.1">
    <property type="nucleotide sequence ID" value="NZ_JAPQFC010000190.1"/>
</dbReference>
<protein>
    <recommendedName>
        <fullName evidence="3">Retrotransposon gag domain-containing protein</fullName>
    </recommendedName>
</protein>
<evidence type="ECO:0000313" key="1">
    <source>
        <dbReference type="EMBL" id="MCY6524783.1"/>
    </source>
</evidence>
<name>A0A9Q4DJK6_ACTPL</name>
<gene>
    <name evidence="1" type="ORF">OYG11_11280</name>
</gene>
<comment type="caution">
    <text evidence="1">The sequence shown here is derived from an EMBL/GenBank/DDBJ whole genome shotgun (WGS) entry which is preliminary data.</text>
</comment>
<evidence type="ECO:0000313" key="2">
    <source>
        <dbReference type="Proteomes" id="UP001077788"/>
    </source>
</evidence>
<feature type="non-terminal residue" evidence="1">
    <location>
        <position position="86"/>
    </location>
</feature>